<keyword evidence="10" id="KW-0406">Ion transport</keyword>
<feature type="transmembrane region" description="Helical" evidence="13">
    <location>
        <begin position="300"/>
        <end position="322"/>
    </location>
</feature>
<evidence type="ECO:0000256" key="8">
    <source>
        <dbReference type="ARBA" id="ARBA00022692"/>
    </source>
</evidence>
<dbReference type="GO" id="GO:0015297">
    <property type="term" value="F:antiporter activity"/>
    <property type="evidence" value="ECO:0007669"/>
    <property type="project" value="UniProtKB-KW"/>
</dbReference>
<evidence type="ECO:0000256" key="1">
    <source>
        <dbReference type="ARBA" id="ARBA00003408"/>
    </source>
</evidence>
<feature type="transmembrane region" description="Helical" evidence="13">
    <location>
        <begin position="432"/>
        <end position="451"/>
    </location>
</feature>
<dbReference type="Proteomes" id="UP000001502">
    <property type="component" value="Chromosome"/>
</dbReference>
<dbReference type="InterPro" id="IPR048279">
    <property type="entry name" value="MdtK-like"/>
</dbReference>
<accession>F8DGW8</accession>
<comment type="similarity">
    <text evidence="3">Belongs to the multi antimicrobial extrusion (MATE) (TC 2.A.66.1) family.</text>
</comment>
<dbReference type="PANTHER" id="PTHR43298:SF2">
    <property type="entry name" value="FMN_FAD EXPORTER YEEO-RELATED"/>
    <property type="match status" value="1"/>
</dbReference>
<keyword evidence="5" id="KW-0813">Transport</keyword>
<protein>
    <recommendedName>
        <fullName evidence="4">Probable multidrug resistance protein NorM</fullName>
    </recommendedName>
    <alternativeName>
        <fullName evidence="12">Multidrug-efflux transporter</fullName>
    </alternativeName>
</protein>
<keyword evidence="9 13" id="KW-1133">Transmembrane helix</keyword>
<evidence type="ECO:0000313" key="14">
    <source>
        <dbReference type="EMBL" id="AEH55516.1"/>
    </source>
</evidence>
<dbReference type="KEGG" id="scp:HMPREF0833_10485"/>
<dbReference type="InterPro" id="IPR050222">
    <property type="entry name" value="MATE_MdtK"/>
</dbReference>
<evidence type="ECO:0000256" key="12">
    <source>
        <dbReference type="ARBA" id="ARBA00031636"/>
    </source>
</evidence>
<evidence type="ECO:0000256" key="9">
    <source>
        <dbReference type="ARBA" id="ARBA00022989"/>
    </source>
</evidence>
<dbReference type="InterPro" id="IPR002528">
    <property type="entry name" value="MATE_fam"/>
</dbReference>
<feature type="transmembrane region" description="Helical" evidence="13">
    <location>
        <begin position="106"/>
        <end position="128"/>
    </location>
</feature>
<evidence type="ECO:0000256" key="3">
    <source>
        <dbReference type="ARBA" id="ARBA00010199"/>
    </source>
</evidence>
<evidence type="ECO:0000256" key="2">
    <source>
        <dbReference type="ARBA" id="ARBA00004651"/>
    </source>
</evidence>
<organism evidence="14 15">
    <name type="scientific">Streptococcus parasanguinis (strain ATCC 15912 / DSM 6778 / CIP 104372 / LMG 14537)</name>
    <dbReference type="NCBI Taxonomy" id="760570"/>
    <lineage>
        <taxon>Bacteria</taxon>
        <taxon>Bacillati</taxon>
        <taxon>Bacillota</taxon>
        <taxon>Bacilli</taxon>
        <taxon>Lactobacillales</taxon>
        <taxon>Streptococcaceae</taxon>
        <taxon>Streptococcus</taxon>
    </lineage>
</organism>
<feature type="transmembrane region" description="Helical" evidence="13">
    <location>
        <begin position="26"/>
        <end position="42"/>
    </location>
</feature>
<dbReference type="NCBIfam" id="TIGR00797">
    <property type="entry name" value="matE"/>
    <property type="match status" value="1"/>
</dbReference>
<evidence type="ECO:0000256" key="10">
    <source>
        <dbReference type="ARBA" id="ARBA00023065"/>
    </source>
</evidence>
<evidence type="ECO:0000256" key="5">
    <source>
        <dbReference type="ARBA" id="ARBA00022448"/>
    </source>
</evidence>
<sequence length="462" mass="51852">MEEEKILFDEKRVRIMYLTYHFKERLRLFLSLFLPILIYQLANYSASFVDTAMTGQYRTLDLAGVSTATSLWNPFFTFLTGIVSALTPIVGHHLGKGNKERIAGDFYQFLYMSFGMAILLIGFVWGIAPMILKQIGLENVVAQIAIRYLYFLSLGILPLLLFSIVRTFLDTLGMTRLSMYLMLLLLPLNACFNYILIYGAFGFPEMGGAGAGLGTSLAYWVLLVIAVLILCNHPKVAPFQLWKPQPYDFKGMKEVLRLGLPIGGIVFAEVIIFSLVGLLMAKFPSLTIASHQSAMNFSTLMYAFPVSISSTMAIIVSYELGAGRPEVVKQYCRLGRLTAFGFAIVTLVFLYTFRFQLAGLYGKDPVFVQQTAIFMTYSLFFQVADTFAAPLQGILRGYKDTTVPFLLGVFSYWCISIPLGILLDHVTNLGPYAYWIGLISSLVVSGICYQLRLWQIEKKQTN</sequence>
<dbReference type="AlphaFoldDB" id="F8DGW8"/>
<feature type="transmembrane region" description="Helical" evidence="13">
    <location>
        <begin position="403"/>
        <end position="426"/>
    </location>
</feature>
<dbReference type="GO" id="GO:0042910">
    <property type="term" value="F:xenobiotic transmembrane transporter activity"/>
    <property type="evidence" value="ECO:0007669"/>
    <property type="project" value="InterPro"/>
</dbReference>
<dbReference type="CDD" id="cd13131">
    <property type="entry name" value="MATE_NorM_like"/>
    <property type="match status" value="1"/>
</dbReference>
<reference evidence="15" key="1">
    <citation type="submission" date="2011-06" db="EMBL/GenBank/DDBJ databases">
        <title>Complete sequence of Streptococcus parasanguinis strain ATCC 15912.</title>
        <authorList>
            <person name="Muzny D."/>
            <person name="Qin X."/>
            <person name="Buhay C."/>
            <person name="Dugan-Rocha S."/>
            <person name="Ding Y."/>
            <person name="Chen G."/>
            <person name="Hawes A."/>
            <person name="Holder M."/>
            <person name="Jhangiani S."/>
            <person name="Johnson A."/>
            <person name="Khan Z."/>
            <person name="Li Z."/>
            <person name="Liu W."/>
            <person name="Liu X."/>
            <person name="Perez L."/>
            <person name="Shen H."/>
            <person name="Wang Q."/>
            <person name="Watt J."/>
            <person name="Xi L."/>
            <person name="Xin Y."/>
            <person name="Zhou J."/>
            <person name="Deng J."/>
            <person name="Jiang H."/>
            <person name="Liu Y."/>
            <person name="Qu J."/>
            <person name="Song X.-Z."/>
            <person name="Zhang L."/>
            <person name="Villasana D."/>
            <person name="Johnson A."/>
            <person name="Liu J."/>
            <person name="Liyanage D."/>
            <person name="Lorensuhewa L."/>
            <person name="Robinson T."/>
            <person name="Song A."/>
            <person name="Song B.-B."/>
            <person name="Dinh H."/>
            <person name="Thornton R."/>
            <person name="Coyle M."/>
            <person name="Francisco L."/>
            <person name="Jackson L."/>
            <person name="Javaid M."/>
            <person name="Korchina V."/>
            <person name="Kovar C."/>
            <person name="Mata R."/>
            <person name="Mathew T."/>
            <person name="Ngo R."/>
            <person name="Nguyen L."/>
            <person name="Nguyen N."/>
            <person name="Okwuonu G."/>
            <person name="Ongeri F."/>
            <person name="Pham C."/>
            <person name="Simmons D."/>
            <person name="Wilczek-Boney K."/>
            <person name="Hale W."/>
            <person name="Jakkamsetti A."/>
            <person name="Pham P."/>
            <person name="Ruth R."/>
            <person name="San Lucas F."/>
            <person name="Warren J."/>
            <person name="Zhang J."/>
            <person name="Zhao Z."/>
            <person name="Zhou C."/>
            <person name="Zhu D."/>
            <person name="Lee S."/>
            <person name="Bess C."/>
            <person name="Blankenburg K."/>
            <person name="Forbes L."/>
            <person name="Fu Q."/>
            <person name="Gubbala S."/>
            <person name="Hirani K."/>
            <person name="Jayaseelan J.C."/>
            <person name="Lara F."/>
            <person name="Munidasa M."/>
            <person name="Palculict T."/>
            <person name="Patil S."/>
            <person name="Pu L.-L."/>
            <person name="Saada N."/>
            <person name="Tang L."/>
            <person name="Weissenberger G."/>
            <person name="Zhu Y."/>
            <person name="Hemphill L."/>
            <person name="Shang Y."/>
            <person name="Youmans B."/>
            <person name="Ayvaz T."/>
            <person name="Ross M."/>
            <person name="Santibanez J."/>
            <person name="Aqrawi P."/>
            <person name="Gross S."/>
            <person name="Joshi V."/>
            <person name="Fowler G."/>
            <person name="Nazareth L."/>
            <person name="Reid J."/>
            <person name="Worley K."/>
            <person name="Petrosino J."/>
            <person name="Highlander S."/>
            <person name="Gibbs R."/>
        </authorList>
    </citation>
    <scope>NUCLEOTIDE SEQUENCE [LARGE SCALE GENOMIC DNA]</scope>
    <source>
        <strain evidence="15">ATCC 15912 / DSM 6778 / CIP 104372 / LMG 14537</strain>
    </source>
</reference>
<evidence type="ECO:0000256" key="4">
    <source>
        <dbReference type="ARBA" id="ARBA00020268"/>
    </source>
</evidence>
<feature type="transmembrane region" description="Helical" evidence="13">
    <location>
        <begin position="148"/>
        <end position="165"/>
    </location>
</feature>
<evidence type="ECO:0000256" key="13">
    <source>
        <dbReference type="SAM" id="Phobius"/>
    </source>
</evidence>
<keyword evidence="6" id="KW-0050">Antiport</keyword>
<proteinExistence type="inferred from homology"/>
<dbReference type="GO" id="GO:0005886">
    <property type="term" value="C:plasma membrane"/>
    <property type="evidence" value="ECO:0007669"/>
    <property type="project" value="UniProtKB-SubCell"/>
</dbReference>
<dbReference type="EMBL" id="CP002843">
    <property type="protein sequence ID" value="AEH55516.1"/>
    <property type="molecule type" value="Genomic_DNA"/>
</dbReference>
<dbReference type="HOGENOM" id="CLU_012893_6_0_9"/>
<evidence type="ECO:0000313" key="15">
    <source>
        <dbReference type="Proteomes" id="UP000001502"/>
    </source>
</evidence>
<feature type="transmembrane region" description="Helical" evidence="13">
    <location>
        <begin position="177"/>
        <end position="197"/>
    </location>
</feature>
<dbReference type="PANTHER" id="PTHR43298">
    <property type="entry name" value="MULTIDRUG RESISTANCE PROTEIN NORM-RELATED"/>
    <property type="match status" value="1"/>
</dbReference>
<gene>
    <name evidence="14" type="ordered locus">HMPREF0833_10485</name>
</gene>
<feature type="transmembrane region" description="Helical" evidence="13">
    <location>
        <begin position="258"/>
        <end position="280"/>
    </location>
</feature>
<keyword evidence="11 13" id="KW-0472">Membrane</keyword>
<dbReference type="Pfam" id="PF01554">
    <property type="entry name" value="MatE"/>
    <property type="match status" value="2"/>
</dbReference>
<feature type="transmembrane region" description="Helical" evidence="13">
    <location>
        <begin position="217"/>
        <end position="237"/>
    </location>
</feature>
<feature type="transmembrane region" description="Helical" evidence="13">
    <location>
        <begin position="373"/>
        <end position="391"/>
    </location>
</feature>
<keyword evidence="8 13" id="KW-0812">Transmembrane</keyword>
<evidence type="ECO:0000256" key="11">
    <source>
        <dbReference type="ARBA" id="ARBA00023136"/>
    </source>
</evidence>
<dbReference type="PIRSF" id="PIRSF006603">
    <property type="entry name" value="DinF"/>
    <property type="match status" value="1"/>
</dbReference>
<dbReference type="GO" id="GO:0006811">
    <property type="term" value="P:monoatomic ion transport"/>
    <property type="evidence" value="ECO:0007669"/>
    <property type="project" value="UniProtKB-KW"/>
</dbReference>
<name>F8DGW8_STREP</name>
<keyword evidence="7" id="KW-1003">Cell membrane</keyword>
<feature type="transmembrane region" description="Helical" evidence="13">
    <location>
        <begin position="75"/>
        <end position="94"/>
    </location>
</feature>
<evidence type="ECO:0000256" key="6">
    <source>
        <dbReference type="ARBA" id="ARBA00022449"/>
    </source>
</evidence>
<comment type="subcellular location">
    <subcellularLocation>
        <location evidence="2">Cell membrane</location>
        <topology evidence="2">Multi-pass membrane protein</topology>
    </subcellularLocation>
</comment>
<feature type="transmembrane region" description="Helical" evidence="13">
    <location>
        <begin position="334"/>
        <end position="353"/>
    </location>
</feature>
<evidence type="ECO:0000256" key="7">
    <source>
        <dbReference type="ARBA" id="ARBA00022475"/>
    </source>
</evidence>
<comment type="function">
    <text evidence="1">Multidrug efflux pump.</text>
</comment>